<dbReference type="AlphaFoldDB" id="A0A8K0T1Q4"/>
<accession>A0A8K0T1Q4</accession>
<organism evidence="3 4">
    <name type="scientific">Plectosphaerella cucumerina</name>
    <dbReference type="NCBI Taxonomy" id="40658"/>
    <lineage>
        <taxon>Eukaryota</taxon>
        <taxon>Fungi</taxon>
        <taxon>Dikarya</taxon>
        <taxon>Ascomycota</taxon>
        <taxon>Pezizomycotina</taxon>
        <taxon>Sordariomycetes</taxon>
        <taxon>Hypocreomycetidae</taxon>
        <taxon>Glomerellales</taxon>
        <taxon>Plectosphaerellaceae</taxon>
        <taxon>Plectosphaerella</taxon>
    </lineage>
</organism>
<dbReference type="Proteomes" id="UP000813385">
    <property type="component" value="Unassembled WGS sequence"/>
</dbReference>
<dbReference type="EMBL" id="JAGPXD010000007">
    <property type="protein sequence ID" value="KAH7347453.1"/>
    <property type="molecule type" value="Genomic_DNA"/>
</dbReference>
<feature type="chain" id="PRO_5035425743" description="DUF7029 domain-containing protein" evidence="1">
    <location>
        <begin position="20"/>
        <end position="460"/>
    </location>
</feature>
<gene>
    <name evidence="3" type="ORF">B0T11DRAFT_322196</name>
</gene>
<feature type="domain" description="DUF7029" evidence="2">
    <location>
        <begin position="68"/>
        <end position="164"/>
    </location>
</feature>
<dbReference type="Pfam" id="PF22974">
    <property type="entry name" value="DUF7029"/>
    <property type="match status" value="1"/>
</dbReference>
<proteinExistence type="predicted"/>
<name>A0A8K0T1Q4_9PEZI</name>
<dbReference type="InterPro" id="IPR054293">
    <property type="entry name" value="DUF7029"/>
</dbReference>
<comment type="caution">
    <text evidence="3">The sequence shown here is derived from an EMBL/GenBank/DDBJ whole genome shotgun (WGS) entry which is preliminary data.</text>
</comment>
<feature type="signal peptide" evidence="1">
    <location>
        <begin position="1"/>
        <end position="19"/>
    </location>
</feature>
<evidence type="ECO:0000313" key="3">
    <source>
        <dbReference type="EMBL" id="KAH7347453.1"/>
    </source>
</evidence>
<keyword evidence="4" id="KW-1185">Reference proteome</keyword>
<sequence length="460" mass="49061">MHALRIASLLALWAGAVVAGGLQEVTTLKPISKGKGLQARADDESVAPSKSVGLDYGVDTDPLVHVDLDMQQPAVLLEDVASIDAVLCANESISISFTSGEGFEAAVATWANKGDLVFFTNHLGGCDTEDERGVFLVSRISGDVETLTIVAHAEKKDVASTAANTAITFEGVPAAKKRQTVSRRVLNERGITINEKGLNIAGTIGLPRNTPIYSFPPYLEVSADSAEITASVTFSGFLDYDVLGGKLKELYVDIDSSIDAEVGVTVAVTAEYRDSFTYVPGELSYMIIDVPGIITLGPELLFAIGLDIDVAAGVTVTGSAGAGLQNGRVHLDFLDTNKTSFTPWKPVYNAKLNLSERALAKADTWVDVTFQLIVQVLGGVVDLSAGLTARPRFNNEFAFTASQEIDETGTVTQPGDLVCAQGLSIKSDFSFSLFAFVTKLWSNTVYNVQIPIAQECYTWL</sequence>
<evidence type="ECO:0000313" key="4">
    <source>
        <dbReference type="Proteomes" id="UP000813385"/>
    </source>
</evidence>
<evidence type="ECO:0000259" key="2">
    <source>
        <dbReference type="Pfam" id="PF22974"/>
    </source>
</evidence>
<keyword evidence="1" id="KW-0732">Signal</keyword>
<evidence type="ECO:0000256" key="1">
    <source>
        <dbReference type="SAM" id="SignalP"/>
    </source>
</evidence>
<reference evidence="3" key="1">
    <citation type="journal article" date="2021" name="Nat. Commun.">
        <title>Genetic determinants of endophytism in the Arabidopsis root mycobiome.</title>
        <authorList>
            <person name="Mesny F."/>
            <person name="Miyauchi S."/>
            <person name="Thiergart T."/>
            <person name="Pickel B."/>
            <person name="Atanasova L."/>
            <person name="Karlsson M."/>
            <person name="Huettel B."/>
            <person name="Barry K.W."/>
            <person name="Haridas S."/>
            <person name="Chen C."/>
            <person name="Bauer D."/>
            <person name="Andreopoulos W."/>
            <person name="Pangilinan J."/>
            <person name="LaButti K."/>
            <person name="Riley R."/>
            <person name="Lipzen A."/>
            <person name="Clum A."/>
            <person name="Drula E."/>
            <person name="Henrissat B."/>
            <person name="Kohler A."/>
            <person name="Grigoriev I.V."/>
            <person name="Martin F.M."/>
            <person name="Hacquard S."/>
        </authorList>
    </citation>
    <scope>NUCLEOTIDE SEQUENCE</scope>
    <source>
        <strain evidence="3">MPI-CAGE-AT-0016</strain>
    </source>
</reference>
<protein>
    <recommendedName>
        <fullName evidence="2">DUF7029 domain-containing protein</fullName>
    </recommendedName>
</protein>
<dbReference type="OrthoDB" id="160645at2759"/>